<sequence>MAKPELGTKRVCVQCGARFYDLMKQPAICPKCGAEQPAEQPRLRRLPAAPVEDKRPKKVVSPAIEDGDLDIEVAEDADVLEDTADLEDDADAIDADIEVEPDSDDTEH</sequence>
<accession>A0A8J4HC76</accession>
<dbReference type="InterPro" id="IPR012644">
    <property type="entry name" value="CHP02300_FYDLN_acid"/>
</dbReference>
<dbReference type="Pfam" id="PF09538">
    <property type="entry name" value="FYDLN_acid"/>
    <property type="match status" value="1"/>
</dbReference>
<protein>
    <submittedName>
        <fullName evidence="2">TIGR02300 family protein</fullName>
    </submittedName>
</protein>
<gene>
    <name evidence="2" type="ORF">ENY07_13570</name>
</gene>
<feature type="region of interest" description="Disordered" evidence="1">
    <location>
        <begin position="83"/>
        <end position="108"/>
    </location>
</feature>
<reference evidence="2" key="1">
    <citation type="journal article" date="2020" name="mSystems">
        <title>Genome- and Community-Level Interaction Insights into Carbon Utilization and Element Cycling Functions of Hydrothermarchaeota in Hydrothermal Sediment.</title>
        <authorList>
            <person name="Zhou Z."/>
            <person name="Liu Y."/>
            <person name="Xu W."/>
            <person name="Pan J."/>
            <person name="Luo Z.H."/>
            <person name="Li M."/>
        </authorList>
    </citation>
    <scope>NUCLEOTIDE SEQUENCE</scope>
    <source>
        <strain evidence="2">SpSt-997</strain>
    </source>
</reference>
<proteinExistence type="predicted"/>
<dbReference type="NCBIfam" id="TIGR02300">
    <property type="entry name" value="FYDLN_acid"/>
    <property type="match status" value="1"/>
</dbReference>
<name>A0A8J4HC76_9PROT</name>
<organism evidence="2">
    <name type="scientific">Acidicaldus sp</name>
    <dbReference type="NCBI Taxonomy" id="1872105"/>
    <lineage>
        <taxon>Bacteria</taxon>
        <taxon>Pseudomonadati</taxon>
        <taxon>Pseudomonadota</taxon>
        <taxon>Alphaproteobacteria</taxon>
        <taxon>Acetobacterales</taxon>
        <taxon>Acetobacteraceae</taxon>
        <taxon>Acidicaldus</taxon>
    </lineage>
</organism>
<comment type="caution">
    <text evidence="2">The sequence shown here is derived from an EMBL/GenBank/DDBJ whole genome shotgun (WGS) entry which is preliminary data.</text>
</comment>
<feature type="region of interest" description="Disordered" evidence="1">
    <location>
        <begin position="32"/>
        <end position="59"/>
    </location>
</feature>
<evidence type="ECO:0000256" key="1">
    <source>
        <dbReference type="SAM" id="MobiDB-lite"/>
    </source>
</evidence>
<evidence type="ECO:0000313" key="2">
    <source>
        <dbReference type="EMBL" id="HGC44229.1"/>
    </source>
</evidence>
<dbReference type="AlphaFoldDB" id="A0A8J4HC76"/>
<dbReference type="EMBL" id="DTQM01000257">
    <property type="protein sequence ID" value="HGC44229.1"/>
    <property type="molecule type" value="Genomic_DNA"/>
</dbReference>